<accession>A0AC61RMF7</accession>
<gene>
    <name evidence="1" type="ORF">E5329_27650</name>
</gene>
<keyword evidence="2" id="KW-1185">Reference proteome</keyword>
<dbReference type="EMBL" id="SRYA01000135">
    <property type="protein sequence ID" value="TGY86947.1"/>
    <property type="molecule type" value="Genomic_DNA"/>
</dbReference>
<sequence length="290" mass="31872">MAKPSIAILGGDLRQCYTAEYLLSCGWNVTCFHTPDFPCSSGIILEDDLAQALEHADIALLPTPFSKDGVHLFQADEQLAPCPFHELWKFLKPGQIVAAYSLSSDNLHKLEEKECKVFQFSQTSAFAGENALLTAEGLLSELIRYTPFSLSSARTLLLGYGCCGSAIGTLLHPLCRGIYLLEQDQEKQLLAEKKGICPIQKEDFSTVLPRCNLVINTIPAAVLEPEWIQELPGSCHIFDIASSPYGFPGNVTENYLLPYFRLPGLPGRFSPVTAGQATGKIIERITDYVI</sequence>
<proteinExistence type="predicted"/>
<evidence type="ECO:0000313" key="1">
    <source>
        <dbReference type="EMBL" id="TGY86947.1"/>
    </source>
</evidence>
<comment type="caution">
    <text evidence="1">The sequence shown here is derived from an EMBL/GenBank/DDBJ whole genome shotgun (WGS) entry which is preliminary data.</text>
</comment>
<organism evidence="1 2">
    <name type="scientific">Petralouisia muris</name>
    <dbReference type="NCBI Taxonomy" id="3032872"/>
    <lineage>
        <taxon>Bacteria</taxon>
        <taxon>Bacillati</taxon>
        <taxon>Bacillota</taxon>
        <taxon>Clostridia</taxon>
        <taxon>Lachnospirales</taxon>
        <taxon>Lachnospiraceae</taxon>
        <taxon>Petralouisia</taxon>
    </lineage>
</organism>
<evidence type="ECO:0000313" key="2">
    <source>
        <dbReference type="Proteomes" id="UP000304953"/>
    </source>
</evidence>
<dbReference type="Proteomes" id="UP000304953">
    <property type="component" value="Unassembled WGS sequence"/>
</dbReference>
<reference evidence="1" key="1">
    <citation type="submission" date="2019-04" db="EMBL/GenBank/DDBJ databases">
        <title>Microbes associate with the intestines of laboratory mice.</title>
        <authorList>
            <person name="Navarre W."/>
            <person name="Wong E."/>
            <person name="Huang K."/>
            <person name="Tropini C."/>
            <person name="Ng K."/>
            <person name="Yu B."/>
        </authorList>
    </citation>
    <scope>NUCLEOTIDE SEQUENCE</scope>
    <source>
        <strain evidence="1">NM01_1-7b</strain>
    </source>
</reference>
<name>A0AC61RMF7_9FIRM</name>
<protein>
    <submittedName>
        <fullName evidence="1">Uncharacterized protein</fullName>
    </submittedName>
</protein>